<dbReference type="EMBL" id="CU459003">
    <property type="protein sequence ID" value="CAM77891.1"/>
    <property type="molecule type" value="Genomic_DNA"/>
</dbReference>
<accession>A4U4T4</accession>
<dbReference type="AlphaFoldDB" id="A4U4T4"/>
<protein>
    <submittedName>
        <fullName evidence="1">Uncharacterized protein</fullName>
    </submittedName>
</protein>
<proteinExistence type="predicted"/>
<gene>
    <name evidence="1" type="ORF">MGR_3959</name>
</gene>
<reference evidence="1" key="1">
    <citation type="journal article" date="2007" name="J. Bacteriol.">
        <title>Comparative genome analysis of four magnetotactic bacteria reveals a complex set of group-specific genes implicated in magnetosome biomineralization and function.</title>
        <authorList>
            <person name="Richter M."/>
            <person name="Kube M."/>
            <person name="Bazylinski D.A."/>
            <person name="Lombardot T."/>
            <person name="Gloeckner F.O."/>
            <person name="Reinhardt R."/>
            <person name="Schueler D."/>
        </authorList>
    </citation>
    <scope>NUCLEOTIDE SEQUENCE</scope>
    <source>
        <strain evidence="1">MSR-1</strain>
    </source>
</reference>
<sequence>MIDCGQASDLTNVNNVLVDISFGLLTEVKEQ</sequence>
<name>A4U4T4_9PROT</name>
<organism evidence="1">
    <name type="scientific">Magnetospirillum gryphiswaldense</name>
    <dbReference type="NCBI Taxonomy" id="55518"/>
    <lineage>
        <taxon>Bacteria</taxon>
        <taxon>Pseudomonadati</taxon>
        <taxon>Pseudomonadota</taxon>
        <taxon>Alphaproteobacteria</taxon>
        <taxon>Rhodospirillales</taxon>
        <taxon>Rhodospirillaceae</taxon>
        <taxon>Magnetospirillum</taxon>
    </lineage>
</organism>
<evidence type="ECO:0000313" key="1">
    <source>
        <dbReference type="EMBL" id="CAM77891.1"/>
    </source>
</evidence>